<comment type="caution">
    <text evidence="1">The sequence shown here is derived from an EMBL/GenBank/DDBJ whole genome shotgun (WGS) entry which is preliminary data.</text>
</comment>
<gene>
    <name evidence="1" type="ORF">ISN45_Aa06g011420</name>
</gene>
<dbReference type="AlphaFoldDB" id="A0A8T1YX66"/>
<protein>
    <recommendedName>
        <fullName evidence="3">SNF2 domain-containing protein</fullName>
    </recommendedName>
</protein>
<proteinExistence type="predicted"/>
<dbReference type="EMBL" id="JAEFBK010000011">
    <property type="protein sequence ID" value="KAG7550349.1"/>
    <property type="molecule type" value="Genomic_DNA"/>
</dbReference>
<organism evidence="1 2">
    <name type="scientific">Arabidopsis thaliana x Arabidopsis arenosa</name>
    <dbReference type="NCBI Taxonomy" id="1240361"/>
    <lineage>
        <taxon>Eukaryota</taxon>
        <taxon>Viridiplantae</taxon>
        <taxon>Streptophyta</taxon>
        <taxon>Embryophyta</taxon>
        <taxon>Tracheophyta</taxon>
        <taxon>Spermatophyta</taxon>
        <taxon>Magnoliopsida</taxon>
        <taxon>eudicotyledons</taxon>
        <taxon>Gunneridae</taxon>
        <taxon>Pentapetalae</taxon>
        <taxon>rosids</taxon>
        <taxon>malvids</taxon>
        <taxon>Brassicales</taxon>
        <taxon>Brassicaceae</taxon>
        <taxon>Camelineae</taxon>
        <taxon>Arabidopsis</taxon>
    </lineage>
</organism>
<evidence type="ECO:0000313" key="1">
    <source>
        <dbReference type="EMBL" id="KAG7550349.1"/>
    </source>
</evidence>
<name>A0A8T1YX66_9BRAS</name>
<sequence>MQPPICKPRPQSHLEFLKPLLNDSIKQLLIQYRSGRTNFSDFDSIFTRILNDLPEPPPLELVWFYSATRFFSSKLAFRDDSVRLTSSFFQLLVSFSDSFSGVKKVALLSPVVYQLSRLVNSRRRDALSLLEGIVSYISMYCVEEPGDDDDDVLMVSGFSFGDLSRVWVVDEVEDNCRVEDCLEIFMPFVSETLRKEMDSESCRVGYLAGIVASQVFLLSLCSRFDLELSRSELEKDLRESVLQMISGFHCCYFFDISIGLVFNHVFFVLVTDVILKMLLLEPYLHLTSLLGPEDEAILTEIITEAVMKSAEKLFLNPGNGASQRSLHLENIAIKWLFLFDKTMASLRRNKDQEKTSRYMSMFTNSRIPYHLINWVISQGEVIRDADALRNLTPTSFIEWLVSLEEQGLRVFNCDHSKNYARTVIHRLRPDLSLGATLLKQQEEFDQDADMADDYTVSSISILSSNTRKRKEERHNKEGETKVKLFKHRHSNLQENSKFQPFVFSDGLVKGTEVEVSDMEL</sequence>
<dbReference type="PANTHER" id="PTHR35505">
    <property type="entry name" value="OS01G0600300 PROTEIN"/>
    <property type="match status" value="1"/>
</dbReference>
<evidence type="ECO:0008006" key="3">
    <source>
        <dbReference type="Google" id="ProtNLM"/>
    </source>
</evidence>
<accession>A0A8T1YX66</accession>
<dbReference type="PANTHER" id="PTHR35505:SF1">
    <property type="entry name" value="SNF2 DOMAIN PROTEIN"/>
    <property type="match status" value="1"/>
</dbReference>
<keyword evidence="2" id="KW-1185">Reference proteome</keyword>
<evidence type="ECO:0000313" key="2">
    <source>
        <dbReference type="Proteomes" id="UP000694240"/>
    </source>
</evidence>
<reference evidence="1 2" key="1">
    <citation type="submission" date="2020-12" db="EMBL/GenBank/DDBJ databases">
        <title>Concerted genomic and epigenomic changes stabilize Arabidopsis allopolyploids.</title>
        <authorList>
            <person name="Chen Z."/>
        </authorList>
    </citation>
    <scope>NUCLEOTIDE SEQUENCE [LARGE SCALE GENOMIC DNA]</scope>
    <source>
        <strain evidence="1">Allo738</strain>
        <tissue evidence="1">Leaf</tissue>
    </source>
</reference>
<dbReference type="Proteomes" id="UP000694240">
    <property type="component" value="Chromosome 11"/>
</dbReference>